<sequence length="312" mass="33672">MTLNEIPLWFSRTSVISFGLLWGSFLNVVIHRVPRELSVVRPGSHCPECEKPIAAYDNVPVLSYLVLRGRARCCGAKISPRYPLVEALAGALSLAIFELVVRTLPADTSLLHASAVYLVDLTLCLGLLAAAFIDAEYMYLPDAVTLGGTALAFVSAPLHGLPYLSSGIGAVSGFLLAWLPFTVLYKLVRGRSGMGLGDAKLLALAGAWFGPPTTLFVLFVGAIQASLWAGVVYLVRGKIEEPEAVKQDREELMRAAQDGDEEAKKLLDEDPLGKEPEGIGQSPIAFGPFLILGILEYLFLGDILLAWISPEY</sequence>
<evidence type="ECO:0000256" key="4">
    <source>
        <dbReference type="ARBA" id="ARBA00022519"/>
    </source>
</evidence>
<keyword evidence="9" id="KW-0489">Methyltransferase</keyword>
<keyword evidence="7 10" id="KW-0472">Membrane</keyword>
<feature type="domain" description="Prepilin type IV endopeptidase peptidase" evidence="11">
    <location>
        <begin position="122"/>
        <end position="228"/>
    </location>
</feature>
<dbReference type="Pfam" id="PF01478">
    <property type="entry name" value="Peptidase_A24"/>
    <property type="match status" value="1"/>
</dbReference>
<comment type="similarity">
    <text evidence="2 8">Belongs to the peptidase A24 family.</text>
</comment>
<evidence type="ECO:0000256" key="2">
    <source>
        <dbReference type="ARBA" id="ARBA00005801"/>
    </source>
</evidence>
<evidence type="ECO:0000256" key="10">
    <source>
        <dbReference type="SAM" id="Phobius"/>
    </source>
</evidence>
<dbReference type="EC" id="3.4.23.43" evidence="9"/>
<evidence type="ECO:0000256" key="5">
    <source>
        <dbReference type="ARBA" id="ARBA00022692"/>
    </source>
</evidence>
<evidence type="ECO:0000256" key="6">
    <source>
        <dbReference type="ARBA" id="ARBA00022989"/>
    </source>
</evidence>
<keyword evidence="5 9" id="KW-0812">Transmembrane</keyword>
<dbReference type="Gene3D" id="1.20.120.1220">
    <property type="match status" value="1"/>
</dbReference>
<feature type="transmembrane region" description="Helical" evidence="10">
    <location>
        <begin position="139"/>
        <end position="158"/>
    </location>
</feature>
<evidence type="ECO:0000256" key="1">
    <source>
        <dbReference type="ARBA" id="ARBA00004429"/>
    </source>
</evidence>
<evidence type="ECO:0000256" key="7">
    <source>
        <dbReference type="ARBA" id="ARBA00023136"/>
    </source>
</evidence>
<dbReference type="PANTHER" id="PTHR30487">
    <property type="entry name" value="TYPE 4 PREPILIN-LIKE PROTEINS LEADER PEPTIDE-PROCESSING ENZYME"/>
    <property type="match status" value="1"/>
</dbReference>
<feature type="transmembrane region" description="Helical" evidence="10">
    <location>
        <begin position="110"/>
        <end position="132"/>
    </location>
</feature>
<keyword evidence="9" id="KW-0645">Protease</keyword>
<proteinExistence type="inferred from homology"/>
<keyword evidence="9" id="KW-0511">Multifunctional enzyme</keyword>
<accession>A0ABZ2KDC9</accession>
<dbReference type="PRINTS" id="PR00864">
    <property type="entry name" value="PREPILNPTASE"/>
</dbReference>
<evidence type="ECO:0000313" key="14">
    <source>
        <dbReference type="Proteomes" id="UP001379533"/>
    </source>
</evidence>
<keyword evidence="6 10" id="KW-1133">Transmembrane helix</keyword>
<feature type="transmembrane region" description="Helical" evidence="10">
    <location>
        <begin position="284"/>
        <end position="308"/>
    </location>
</feature>
<dbReference type="InterPro" id="IPR050882">
    <property type="entry name" value="Prepilin_peptidase/N-MTase"/>
</dbReference>
<comment type="catalytic activity">
    <reaction evidence="9">
        <text>Typically cleaves a -Gly-|-Phe- bond to release an N-terminal, basic peptide of 5-8 residues from type IV prepilin, and then N-methylates the new N-terminal amino group, the methyl donor being S-adenosyl-L-methionine.</text>
        <dbReference type="EC" id="3.4.23.43"/>
    </reaction>
</comment>
<keyword evidence="3" id="KW-1003">Cell membrane</keyword>
<evidence type="ECO:0000259" key="12">
    <source>
        <dbReference type="Pfam" id="PF06750"/>
    </source>
</evidence>
<feature type="transmembrane region" description="Helical" evidence="10">
    <location>
        <begin position="84"/>
        <end position="104"/>
    </location>
</feature>
<dbReference type="Pfam" id="PF06750">
    <property type="entry name" value="A24_N_bact"/>
    <property type="match status" value="1"/>
</dbReference>
<evidence type="ECO:0000256" key="3">
    <source>
        <dbReference type="ARBA" id="ARBA00022475"/>
    </source>
</evidence>
<comment type="subcellular location">
    <subcellularLocation>
        <location evidence="1">Cell inner membrane</location>
        <topology evidence="1">Multi-pass membrane protein</topology>
    </subcellularLocation>
    <subcellularLocation>
        <location evidence="9">Cell membrane</location>
        <topology evidence="9">Multi-pass membrane protein</topology>
    </subcellularLocation>
</comment>
<keyword evidence="4" id="KW-0997">Cell inner membrane</keyword>
<protein>
    <recommendedName>
        <fullName evidence="9">Prepilin leader peptidase/N-methyltransferase</fullName>
        <ecNumber evidence="9">2.1.1.-</ecNumber>
        <ecNumber evidence="9">3.4.23.43</ecNumber>
    </recommendedName>
</protein>
<dbReference type="InterPro" id="IPR000045">
    <property type="entry name" value="Prepilin_IV_endopep_pep"/>
</dbReference>
<evidence type="ECO:0000259" key="11">
    <source>
        <dbReference type="Pfam" id="PF01478"/>
    </source>
</evidence>
<evidence type="ECO:0000313" key="13">
    <source>
        <dbReference type="EMBL" id="WXA95090.1"/>
    </source>
</evidence>
<comment type="function">
    <text evidence="9">Plays an essential role in type IV pili and type II pseudopili formation by proteolytically removing the leader sequence from substrate proteins and subsequently monomethylating the alpha-amino group of the newly exposed N-terminal phenylalanine.</text>
</comment>
<feature type="transmembrane region" description="Helical" evidence="10">
    <location>
        <begin position="6"/>
        <end position="30"/>
    </location>
</feature>
<feature type="domain" description="Prepilin peptidase A24 N-terminal" evidence="12">
    <location>
        <begin position="18"/>
        <end position="97"/>
    </location>
</feature>
<keyword evidence="9" id="KW-0808">Transferase</keyword>
<dbReference type="PANTHER" id="PTHR30487:SF0">
    <property type="entry name" value="PREPILIN LEADER PEPTIDASE_N-METHYLTRANSFERASE-RELATED"/>
    <property type="match status" value="1"/>
</dbReference>
<keyword evidence="14" id="KW-1185">Reference proteome</keyword>
<gene>
    <name evidence="13" type="ORF">LZC95_52800</name>
</gene>
<name>A0ABZ2KDC9_9BACT</name>
<evidence type="ECO:0000256" key="9">
    <source>
        <dbReference type="RuleBase" id="RU003794"/>
    </source>
</evidence>
<dbReference type="EC" id="2.1.1.-" evidence="9"/>
<feature type="transmembrane region" description="Helical" evidence="10">
    <location>
        <begin position="164"/>
        <end position="185"/>
    </location>
</feature>
<reference evidence="13 14" key="1">
    <citation type="submission" date="2021-12" db="EMBL/GenBank/DDBJ databases">
        <title>Discovery of the Pendulisporaceae a myxobacterial family with distinct sporulation behavior and unique specialized metabolism.</title>
        <authorList>
            <person name="Garcia R."/>
            <person name="Popoff A."/>
            <person name="Bader C.D."/>
            <person name="Loehr J."/>
            <person name="Walesch S."/>
            <person name="Walt C."/>
            <person name="Boldt J."/>
            <person name="Bunk B."/>
            <person name="Haeckl F.J.F.P.J."/>
            <person name="Gunesch A.P."/>
            <person name="Birkelbach J."/>
            <person name="Nuebel U."/>
            <person name="Pietschmann T."/>
            <person name="Bach T."/>
            <person name="Mueller R."/>
        </authorList>
    </citation>
    <scope>NUCLEOTIDE SEQUENCE [LARGE SCALE GENOMIC DNA]</scope>
    <source>
        <strain evidence="13 14">MSr12523</strain>
    </source>
</reference>
<evidence type="ECO:0000256" key="8">
    <source>
        <dbReference type="RuleBase" id="RU003793"/>
    </source>
</evidence>
<dbReference type="InterPro" id="IPR014032">
    <property type="entry name" value="Peptidase_A24A_bac"/>
</dbReference>
<dbReference type="InterPro" id="IPR010627">
    <property type="entry name" value="Prepilin_pept_A24_N"/>
</dbReference>
<dbReference type="EMBL" id="CP089982">
    <property type="protein sequence ID" value="WXA95090.1"/>
    <property type="molecule type" value="Genomic_DNA"/>
</dbReference>
<organism evidence="13 14">
    <name type="scientific">Pendulispora brunnea</name>
    <dbReference type="NCBI Taxonomy" id="2905690"/>
    <lineage>
        <taxon>Bacteria</taxon>
        <taxon>Pseudomonadati</taxon>
        <taxon>Myxococcota</taxon>
        <taxon>Myxococcia</taxon>
        <taxon>Myxococcales</taxon>
        <taxon>Sorangiineae</taxon>
        <taxon>Pendulisporaceae</taxon>
        <taxon>Pendulispora</taxon>
    </lineage>
</organism>
<keyword evidence="9" id="KW-0378">Hydrolase</keyword>
<dbReference type="Proteomes" id="UP001379533">
    <property type="component" value="Chromosome"/>
</dbReference>